<evidence type="ECO:0000313" key="3">
    <source>
        <dbReference type="Proteomes" id="UP000198848"/>
    </source>
</evidence>
<reference evidence="3" key="1">
    <citation type="submission" date="2016-10" db="EMBL/GenBank/DDBJ databases">
        <authorList>
            <person name="Varghese N."/>
            <person name="Submissions S."/>
        </authorList>
    </citation>
    <scope>NUCLEOTIDE SEQUENCE [LARGE SCALE GENOMIC DNA]</scope>
    <source>
        <strain evidence="3">DSM 24767</strain>
    </source>
</reference>
<evidence type="ECO:0000313" key="2">
    <source>
        <dbReference type="EMBL" id="SDQ35466.1"/>
    </source>
</evidence>
<dbReference type="AlphaFoldDB" id="A0A1H1A7Y8"/>
<feature type="compositionally biased region" description="Acidic residues" evidence="1">
    <location>
        <begin position="1061"/>
        <end position="1126"/>
    </location>
</feature>
<evidence type="ECO:0000256" key="1">
    <source>
        <dbReference type="SAM" id="MobiDB-lite"/>
    </source>
</evidence>
<feature type="region of interest" description="Disordered" evidence="1">
    <location>
        <begin position="1034"/>
        <end position="1143"/>
    </location>
</feature>
<sequence length="1143" mass="123460">MRRRSYLAAGGSLVAGLSGSVEAIEHELSRRVRGVLASQDGSEIAVRILETNAPVRGGSLLEVPIEIENRGDEPARPEVHLEYDGEHRWTVETPVEAGETETLEYISFRTYPMESDGEATVRVEANGSVDERVVEILAVGELDPDRTRPDRELSVQPDTSLLFEVEGVGEYDGRTQWFVDGEHAGQSMGPWYSAYYDHQGADFWQTTLEETGTRAVTAAVGDDDRSRATWTVDVTEGGVAAPTIEAVRPEEEPLEVTENESIELELDVAHPDGALDRVVWWLGHADVVLEITSVNGADDTATLDLERYCHGCPIVVWVVGENGTVTSESPWVIDEIGDAPDAEPQVAITGTNDPVDAGEVLEVSAELENPTDDEVTRDVELIVGHDPELVDSQSVTVGPDETESFDLEFETAEVRRTQTFPVRVETEESADEWTVTVIGTEDVGPDVTILETNSPVRTGEFLEVTAEVENPHDSAFSREIQLVVGHDPDVVETRGLTLEPGETETVTMGYETAVVERDQEFPVRVETKGDADEVPIFVYVDEPPVLVSILETNDPVVTADVLEVIAELENVGDAEASQDVDLVVGHDPQRVDSAAATLGPDESETVALEFETALVRHTQTFPARVKGETDADVRDVEVIGTDDLDVAVTITETNDPVDAGEFLEVIAEVENEGETAVEQEFELVVGHDPTVEDSAVVRLEPDERETIELGFETAVVESDQEFPVRVESAAAADERTVTVRGTGDDEEVEFDFLDCTTAEVSGAFEEGDDLTVETLFVDSAGPGNAHFSVAFGDELEAPFSGTVRFQVANVLETTVVAETDDEIVVELPDEGFGSTIHLVAVNWTSPDEIGESNPEDCVDERRPERPTIALEEVALVAGDGEYGTHAVTFGYENPNDLPLAGGEFVSGTTPDEPAVLEPGTDSFTVEWTPESADERLVWEVDLEDYLYDEVLRAETEPAEEYAPAEPAFFEVTILQAPDVVEVGDPIEVTAEIENVGDDPGERLVELTLEGRGTVDATWLSLEGGTAETVVLSYPATPADAGDRSATVSTDDDADSVQVTVEELDLPEDPVEEDDAVVEEETETDDPPEETADEQPPDPPDDPADEAADEPPADAGDEDVPAGEGDEGGNGTGDENEDETTGDG</sequence>
<dbReference type="RefSeq" id="WP_090377097.1">
    <property type="nucleotide sequence ID" value="NZ_FNLC01000001.1"/>
</dbReference>
<accession>A0A1H1A7Y8</accession>
<proteinExistence type="predicted"/>
<feature type="compositionally biased region" description="Acidic residues" evidence="1">
    <location>
        <begin position="1133"/>
        <end position="1143"/>
    </location>
</feature>
<organism evidence="2 3">
    <name type="scientific">Natronobacterium texcoconense</name>
    <dbReference type="NCBI Taxonomy" id="1095778"/>
    <lineage>
        <taxon>Archaea</taxon>
        <taxon>Methanobacteriati</taxon>
        <taxon>Methanobacteriota</taxon>
        <taxon>Stenosarchaea group</taxon>
        <taxon>Halobacteria</taxon>
        <taxon>Halobacteriales</taxon>
        <taxon>Natrialbaceae</taxon>
        <taxon>Natronobacterium</taxon>
    </lineage>
</organism>
<dbReference type="InterPro" id="IPR013783">
    <property type="entry name" value="Ig-like_fold"/>
</dbReference>
<dbReference type="OrthoDB" id="205968at2157"/>
<dbReference type="EMBL" id="FNLC01000001">
    <property type="protein sequence ID" value="SDQ35466.1"/>
    <property type="molecule type" value="Genomic_DNA"/>
</dbReference>
<dbReference type="Gene3D" id="2.60.40.10">
    <property type="entry name" value="Immunoglobulins"/>
    <property type="match status" value="1"/>
</dbReference>
<keyword evidence="3" id="KW-1185">Reference proteome</keyword>
<protein>
    <submittedName>
        <fullName evidence="2">Uncharacterized conserved protein</fullName>
    </submittedName>
</protein>
<name>A0A1H1A7Y8_NATTX</name>
<gene>
    <name evidence="2" type="ORF">SAMN04489842_0590</name>
</gene>
<dbReference type="Proteomes" id="UP000198848">
    <property type="component" value="Unassembled WGS sequence"/>
</dbReference>